<feature type="coiled-coil region" evidence="1">
    <location>
        <begin position="935"/>
        <end position="976"/>
    </location>
</feature>
<feature type="coiled-coil region" evidence="1">
    <location>
        <begin position="171"/>
        <end position="205"/>
    </location>
</feature>
<dbReference type="EMBL" id="LR899014">
    <property type="protein sequence ID" value="CAD7092661.1"/>
    <property type="molecule type" value="Genomic_DNA"/>
</dbReference>
<evidence type="ECO:0000256" key="1">
    <source>
        <dbReference type="SAM" id="Coils"/>
    </source>
</evidence>
<feature type="coiled-coil region" evidence="1">
    <location>
        <begin position="789"/>
        <end position="893"/>
    </location>
</feature>
<dbReference type="InterPro" id="IPR031994">
    <property type="entry name" value="JAKMIP_C"/>
</dbReference>
<feature type="compositionally biased region" description="Polar residues" evidence="2">
    <location>
        <begin position="1"/>
        <end position="22"/>
    </location>
</feature>
<keyword evidence="1" id="KW-0175">Coiled coil</keyword>
<reference evidence="4 5" key="1">
    <citation type="submission" date="2020-11" db="EMBL/GenBank/DDBJ databases">
        <authorList>
            <person name="Wallbank WR R."/>
            <person name="Pardo Diaz C."/>
            <person name="Kozak K."/>
            <person name="Martin S."/>
            <person name="Jiggins C."/>
            <person name="Moest M."/>
            <person name="Warren A I."/>
            <person name="Generalovic N T."/>
            <person name="Byers J.R.P. K."/>
            <person name="Montejo-Kovacevich G."/>
            <person name="Yen C E."/>
        </authorList>
    </citation>
    <scope>NUCLEOTIDE SEQUENCE [LARGE SCALE GENOMIC DNA]</scope>
</reference>
<feature type="region of interest" description="Disordered" evidence="2">
    <location>
        <begin position="131"/>
        <end position="154"/>
    </location>
</feature>
<feature type="compositionally biased region" description="Polar residues" evidence="2">
    <location>
        <begin position="77"/>
        <end position="92"/>
    </location>
</feature>
<feature type="coiled-coil region" evidence="1">
    <location>
        <begin position="256"/>
        <end position="333"/>
    </location>
</feature>
<feature type="coiled-coil region" evidence="1">
    <location>
        <begin position="438"/>
        <end position="629"/>
    </location>
</feature>
<dbReference type="FunCoup" id="A0A7R8Z1K4">
    <property type="interactions" value="58"/>
</dbReference>
<dbReference type="Proteomes" id="UP000594454">
    <property type="component" value="Chromosome 6"/>
</dbReference>
<sequence>MEMAENTTTSSESMRPTPSPNTTKKHAISNHGGESENVNAKHMQSDTPTNGKVTIGNLPLVTQLKDHKENRWKRKNTSQSGEGPNGKTSTCITKKRKTKEEGTSMTKACDTQPQTSCDNSKEVVAANKTVPEKSGERMLSRPSIPPKPAAGCGRIPPPRLKQKLLDNEIVIQKLNAGAEQLRLEISELRAALASERSAVRALRAQNEAKSRKSKSEVKKLQAFLDATQKVIRKTGKDKGTKEATVNNDMGKMCQEIATLKDVNKILEEKIQIAQEAERRKTSEIRSLKDSYEIRLTQITKSAKTEINRLLEELKAKERNIGQLKKELLSLRNDTNKTNLRNAQCPPKMKKFNGIERRKLILDSSNRKVISTTCGEPECNSVPHELTNRILETQTNLPMFENKDHLNSDTDSALSSAPQSMSPQPPILDVENLEIWQSMKNYSIEISNLQSDNENLLRENTSLKNELEFSHQQIKELEESSLQKARNQNAGVEQLEEKIKHLEAQEDILRRQVDDLQEQNDLLEFRIIELDGANEKMKNYLTEISNLQTENEGLREENASLRNELEFFKQQTKMLEKSAIEVRNQNAKVQQLQEEILYIRSQEDSLQKEVAELREQNELLEFRIIELEGVSEKVKANQETFSDYSSINEAPETLSFIWGNCDLGSGQTASPSNSKRSRSWYTNSLQESGVFESDSVDICSQYTQTEPDDSLSPPVGELCAEIRKLNEFREKIEESVSKDPVPVVLSSNLCDQKKLAYYRDRLEVLEKKLAVYESSGDQQIKKLADRLQREVQLEFLVKDYEQQIKRLSEDNSRLEEERCELEEVENDTRLKLQRLEIDLEILGQRNLELEMSKEAAHAKLQEFRQSYNSLQDSVAAHQKEISNLESREKDYKNSLNLIKTAMPAILLFNSFIVNGRYLSDDRGKGTMDSDLRKCTCHEAEKNAYEARIKLQQLMAREKELTQNITELNRAYNETLESADNLWAQMEKDYKDRIDKAYQTECLLKAKVAKLEERIAADSQSALERLSHLEESETCHKNRICRLNKENKTLTQKNESLQNDYQKLKAEYLELKSYLEVVVQQNLEREKQKSRKLEEDIAMMNKMIQEADEAHETETQYLRNQLAKSGKELLHIEVTNSELKEEVNTLEMRICELIEQRSCDKEKIRNLMDELRSVSEDAFTRPRQAAVDTPNLAEELAPSKRMNLAKIADLADATGKLSEAINFTEKCNNCMPPNGEFTELAKEIRKLADILLANKKKGCISDSADDPPENPKPQILDHESSLMEEIVNAAADFKNEYENTTSSVPDLSPGRIEEDTNENGEDRNTNEPSKNESTTEIVMHLQAAGEFPSSFSYGFPFKEINSDKKLTVPAEVPSELRKPRFPRVDAAQPSENSPQAEWRMTHALYDRITEVIGTFTDKHLKDTISSADTRPASYLEKNKKSGDDTSDYKNPSAIESLLSLVAESMSDNEKAQQVNASLRHLYARDIVFRQNLNLVLRLGTETLKTLQFSFRSGLRTEELILIVKIRKLPFGNFQYYTKFHYIRRSSQRMAARSTFQYPSLYLEPYYYFLVF</sequence>
<dbReference type="PANTHER" id="PTHR23159:SF60">
    <property type="entry name" value="SPINDLE ASSEMBLY ABNORMAL PROTEIN 4"/>
    <property type="match status" value="1"/>
</dbReference>
<dbReference type="OrthoDB" id="6424487at2759"/>
<keyword evidence="5" id="KW-1185">Reference proteome</keyword>
<evidence type="ECO:0000259" key="3">
    <source>
        <dbReference type="Pfam" id="PF16034"/>
    </source>
</evidence>
<feature type="region of interest" description="Disordered" evidence="2">
    <location>
        <begin position="1294"/>
        <end position="1332"/>
    </location>
</feature>
<dbReference type="InParanoid" id="A0A7R8Z1K4"/>
<dbReference type="SUPFAM" id="SSF57997">
    <property type="entry name" value="Tropomyosin"/>
    <property type="match status" value="1"/>
</dbReference>
<accession>A0A7R8Z1K4</accession>
<organism evidence="4 5">
    <name type="scientific">Hermetia illucens</name>
    <name type="common">Black soldier fly</name>
    <dbReference type="NCBI Taxonomy" id="343691"/>
    <lineage>
        <taxon>Eukaryota</taxon>
        <taxon>Metazoa</taxon>
        <taxon>Ecdysozoa</taxon>
        <taxon>Arthropoda</taxon>
        <taxon>Hexapoda</taxon>
        <taxon>Insecta</taxon>
        <taxon>Pterygota</taxon>
        <taxon>Neoptera</taxon>
        <taxon>Endopterygota</taxon>
        <taxon>Diptera</taxon>
        <taxon>Brachycera</taxon>
        <taxon>Stratiomyomorpha</taxon>
        <taxon>Stratiomyidae</taxon>
        <taxon>Hermetiinae</taxon>
        <taxon>Hermetia</taxon>
    </lineage>
</organism>
<name>A0A7R8Z1K4_HERIL</name>
<proteinExistence type="predicted"/>
<protein>
    <recommendedName>
        <fullName evidence="3">Janus kinase and microtubule-interacting protein C-terminal domain-containing protein</fullName>
    </recommendedName>
</protein>
<feature type="region of interest" description="Disordered" evidence="2">
    <location>
        <begin position="404"/>
        <end position="425"/>
    </location>
</feature>
<feature type="coiled-coil region" evidence="1">
    <location>
        <begin position="1045"/>
        <end position="1147"/>
    </location>
</feature>
<dbReference type="PANTHER" id="PTHR23159">
    <property type="entry name" value="CENTROSOMAL PROTEIN 2"/>
    <property type="match status" value="1"/>
</dbReference>
<evidence type="ECO:0000313" key="5">
    <source>
        <dbReference type="Proteomes" id="UP000594454"/>
    </source>
</evidence>
<evidence type="ECO:0000256" key="2">
    <source>
        <dbReference type="SAM" id="MobiDB-lite"/>
    </source>
</evidence>
<feature type="compositionally biased region" description="Polar residues" evidence="2">
    <location>
        <begin position="103"/>
        <end position="116"/>
    </location>
</feature>
<feature type="region of interest" description="Disordered" evidence="2">
    <location>
        <begin position="1"/>
        <end position="116"/>
    </location>
</feature>
<feature type="compositionally biased region" description="Low complexity" evidence="2">
    <location>
        <begin position="411"/>
        <end position="421"/>
    </location>
</feature>
<evidence type="ECO:0000313" key="4">
    <source>
        <dbReference type="EMBL" id="CAD7092661.1"/>
    </source>
</evidence>
<feature type="domain" description="Janus kinase and microtubule-interacting protein C-terminal" evidence="3">
    <location>
        <begin position="449"/>
        <end position="533"/>
    </location>
</feature>
<gene>
    <name evidence="4" type="ORF">HERILL_LOCUS14999</name>
</gene>
<dbReference type="Pfam" id="PF16034">
    <property type="entry name" value="JAKMIP_CC3"/>
    <property type="match status" value="1"/>
</dbReference>